<dbReference type="InterPro" id="IPR051354">
    <property type="entry name" value="Transposase_27_IS1"/>
</dbReference>
<accession>A0A0K1S6G5</accession>
<gene>
    <name evidence="1" type="ORF">VL20_4839</name>
</gene>
<dbReference type="PATRIC" id="fig|1638788.3.peg.4881"/>
<dbReference type="AlphaFoldDB" id="A0A0K1S6G5"/>
<dbReference type="KEGG" id="mpk:VL20_4839"/>
<organism evidence="1 2">
    <name type="scientific">Microcystis panniformis FACHB-1757</name>
    <dbReference type="NCBI Taxonomy" id="1638788"/>
    <lineage>
        <taxon>Bacteria</taxon>
        <taxon>Bacillati</taxon>
        <taxon>Cyanobacteriota</taxon>
        <taxon>Cyanophyceae</taxon>
        <taxon>Oscillatoriophycideae</taxon>
        <taxon>Chroococcales</taxon>
        <taxon>Microcystaceae</taxon>
        <taxon>Microcystis</taxon>
    </lineage>
</organism>
<dbReference type="Proteomes" id="UP000068167">
    <property type="component" value="Chromosome"/>
</dbReference>
<protein>
    <submittedName>
        <fullName evidence="1">Mobile element protein</fullName>
    </submittedName>
</protein>
<reference evidence="1 2" key="1">
    <citation type="journal article" date="2016" name="Stand. Genomic Sci.">
        <title>Complete genome sequence and genomic characterization of Microcystis panniformis FACHB 1757 by third-generation sequencing.</title>
        <authorList>
            <person name="Zhang J.Y."/>
            <person name="Guan R."/>
            <person name="Zhang H.J."/>
            <person name="Li H."/>
            <person name="Xiao P."/>
            <person name="Yu G.L."/>
            <person name="Du L."/>
            <person name="Cao D.M."/>
            <person name="Zhu B.C."/>
            <person name="Li R.H."/>
            <person name="Lu Z.H."/>
        </authorList>
    </citation>
    <scope>NUCLEOTIDE SEQUENCE [LARGE SCALE GENOMIC DNA]</scope>
    <source>
        <strain evidence="1 2">FACHB-1757</strain>
    </source>
</reference>
<keyword evidence="2" id="KW-1185">Reference proteome</keyword>
<dbReference type="PANTHER" id="PTHR33293:SF1">
    <property type="entry name" value="INSERTION ELEMENT IS1 1 PROTEIN INSB-RELATED"/>
    <property type="match status" value="1"/>
</dbReference>
<evidence type="ECO:0000313" key="1">
    <source>
        <dbReference type="EMBL" id="AKV69724.1"/>
    </source>
</evidence>
<sequence length="86" mass="9666">MGFRGIERVTGVSRTTIIDWVKQVGKLLPDSYNPETIPEVGELDELETFVGKKKNKIWLWTAVDHFRDGILGWVIGGLARRVPSAT</sequence>
<dbReference type="EMBL" id="CP011339">
    <property type="protein sequence ID" value="AKV69724.1"/>
    <property type="molecule type" value="Genomic_DNA"/>
</dbReference>
<evidence type="ECO:0000313" key="2">
    <source>
        <dbReference type="Proteomes" id="UP000068167"/>
    </source>
</evidence>
<dbReference type="PANTHER" id="PTHR33293">
    <property type="entry name" value="INSERTION ELEMENT IS1 1 PROTEIN INSB-RELATED"/>
    <property type="match status" value="1"/>
</dbReference>
<proteinExistence type="predicted"/>
<name>A0A0K1S6G5_9CHRO</name>